<gene>
    <name evidence="1" type="ORF">JI435_200770</name>
</gene>
<reference evidence="2" key="1">
    <citation type="journal article" date="2021" name="BMC Genomics">
        <title>Chromosome-level genome assembly and manually-curated proteome of model necrotroph Parastagonospora nodorum Sn15 reveals a genome-wide trove of candidate effector homologs, and redundancy of virulence-related functions within an accessory chromosome.</title>
        <authorList>
            <person name="Bertazzoni S."/>
            <person name="Jones D.A.B."/>
            <person name="Phan H.T."/>
            <person name="Tan K.-C."/>
            <person name="Hane J.K."/>
        </authorList>
    </citation>
    <scope>NUCLEOTIDE SEQUENCE [LARGE SCALE GENOMIC DNA]</scope>
    <source>
        <strain evidence="2">SN15 / ATCC MYA-4574 / FGSC 10173)</strain>
    </source>
</reference>
<feature type="non-terminal residue" evidence="1">
    <location>
        <position position="1"/>
    </location>
</feature>
<dbReference type="EMBL" id="CP069032">
    <property type="protein sequence ID" value="QRD00250.1"/>
    <property type="molecule type" value="Genomic_DNA"/>
</dbReference>
<evidence type="ECO:0000313" key="2">
    <source>
        <dbReference type="Proteomes" id="UP000663193"/>
    </source>
</evidence>
<dbReference type="VEuPathDB" id="FungiDB:JI435_200770"/>
<proteinExistence type="predicted"/>
<organism evidence="1 2">
    <name type="scientific">Phaeosphaeria nodorum (strain SN15 / ATCC MYA-4574 / FGSC 10173)</name>
    <name type="common">Glume blotch fungus</name>
    <name type="synonym">Parastagonospora nodorum</name>
    <dbReference type="NCBI Taxonomy" id="321614"/>
    <lineage>
        <taxon>Eukaryota</taxon>
        <taxon>Fungi</taxon>
        <taxon>Dikarya</taxon>
        <taxon>Ascomycota</taxon>
        <taxon>Pezizomycotina</taxon>
        <taxon>Dothideomycetes</taxon>
        <taxon>Pleosporomycetidae</taxon>
        <taxon>Pleosporales</taxon>
        <taxon>Pleosporineae</taxon>
        <taxon>Phaeosphaeriaceae</taxon>
        <taxon>Parastagonospora</taxon>
    </lineage>
</organism>
<accession>A0A7U2FC22</accession>
<evidence type="ECO:0000313" key="1">
    <source>
        <dbReference type="EMBL" id="QRD00250.1"/>
    </source>
</evidence>
<dbReference type="AlphaFoldDB" id="A0A7U2FC22"/>
<dbReference type="Proteomes" id="UP000663193">
    <property type="component" value="Chromosome 10"/>
</dbReference>
<protein>
    <submittedName>
        <fullName evidence="1">Uncharacterized protein</fullName>
    </submittedName>
</protein>
<name>A0A7U2FC22_PHANO</name>
<sequence length="64" mass="7290">VGRRSSFPFSLTTYPARAGMRQCTLLDAFFFCSILLSRTKREVKIPLSECIYMYQSTQTSRTAG</sequence>
<keyword evidence="2" id="KW-1185">Reference proteome</keyword>